<dbReference type="OrthoDB" id="338970at2759"/>
<reference evidence="1 2" key="1">
    <citation type="journal article" date="2013" name="BMC Genomics">
        <title>Genome sequencing and comparative genomics of honey bee microsporidia, Nosema apis reveal novel insights into host-parasite interactions.</title>
        <authorList>
            <person name="Chen Yp."/>
            <person name="Pettis J.S."/>
            <person name="Zhao Y."/>
            <person name="Liu X."/>
            <person name="Tallon L.J."/>
            <person name="Sadzewicz L.D."/>
            <person name="Li R."/>
            <person name="Zheng H."/>
            <person name="Huang S."/>
            <person name="Zhang X."/>
            <person name="Hamilton M.C."/>
            <person name="Pernal S.F."/>
            <person name="Melathopoulos A.P."/>
            <person name="Yan X."/>
            <person name="Evans J.D."/>
        </authorList>
    </citation>
    <scope>NUCLEOTIDE SEQUENCE [LARGE SCALE GENOMIC DNA]</scope>
    <source>
        <strain evidence="1 2">BRL 01</strain>
    </source>
</reference>
<dbReference type="InterPro" id="IPR042537">
    <property type="entry name" value="Nucleoporin_Nup155_C_2"/>
</dbReference>
<evidence type="ECO:0000313" key="1">
    <source>
        <dbReference type="EMBL" id="EQB61319.1"/>
    </source>
</evidence>
<proteinExistence type="predicted"/>
<protein>
    <submittedName>
        <fullName evidence="1">Nuclear pore complex protein nup155</fullName>
    </submittedName>
</protein>
<name>T0LA18_9MICR</name>
<accession>T0LA18</accession>
<dbReference type="Gene3D" id="1.25.40.440">
    <property type="entry name" value="Nucleoporin, helical domain, central subdomain"/>
    <property type="match status" value="1"/>
</dbReference>
<dbReference type="AlphaFoldDB" id="T0LA18"/>
<keyword evidence="2" id="KW-1185">Reference proteome</keyword>
<dbReference type="Proteomes" id="UP000053780">
    <property type="component" value="Unassembled WGS sequence"/>
</dbReference>
<organism evidence="1 2">
    <name type="scientific">Vairimorpha apis BRL 01</name>
    <dbReference type="NCBI Taxonomy" id="1037528"/>
    <lineage>
        <taxon>Eukaryota</taxon>
        <taxon>Fungi</taxon>
        <taxon>Fungi incertae sedis</taxon>
        <taxon>Microsporidia</taxon>
        <taxon>Nosematidae</taxon>
        <taxon>Vairimorpha</taxon>
    </lineage>
</organism>
<sequence length="326" mass="38800">MEFLSVKVDENHLKSLFSFIYRELKSFLYLPLKEILKCDNMKNELELKVIKFKNLYKKIKKHELNVATDILNYFVQTVFFINLLDEYSLNFESITLLDLLFDNSANFKKKSLDELMEIFKMNKSIDMLINSLNAKAPDYLPIDEIYRHKGLNLLKKYPSRDKLWESLKNFKHISFNLDVIEKYNDLKFYSGSIILIRKHFNFNFEKEVLLLKNAIHCDGAISSALEDSREEFHFAFFEALTQNLLEKDINNKCACCDTKTYFKLTEIIKLDSKFLSSFLKEKSKFDTNSKLYELYWKYCAYRNDRINAVKSLIYLIDEKSISQEKK</sequence>
<evidence type="ECO:0000313" key="2">
    <source>
        <dbReference type="Proteomes" id="UP000053780"/>
    </source>
</evidence>
<dbReference type="HOGENOM" id="CLU_852832_0_0_1"/>
<dbReference type="EMBL" id="KE647153">
    <property type="protein sequence ID" value="EQB61319.1"/>
    <property type="molecule type" value="Genomic_DNA"/>
</dbReference>
<gene>
    <name evidence="1" type="ORF">NAPIS_ORF01105</name>
</gene>
<dbReference type="VEuPathDB" id="MicrosporidiaDB:NAPIS_ORF01105"/>